<protein>
    <submittedName>
        <fullName evidence="2">Uncharacterized protein</fullName>
    </submittedName>
</protein>
<evidence type="ECO:0000313" key="2">
    <source>
        <dbReference type="EMBL" id="MPC88837.1"/>
    </source>
</evidence>
<gene>
    <name evidence="2" type="ORF">E2C01_083758</name>
</gene>
<name>A0A5B7J5P3_PORTR</name>
<dbReference type="EMBL" id="VSRR010079117">
    <property type="protein sequence ID" value="MPC88837.1"/>
    <property type="molecule type" value="Genomic_DNA"/>
</dbReference>
<reference evidence="2 3" key="1">
    <citation type="submission" date="2019-05" db="EMBL/GenBank/DDBJ databases">
        <title>Another draft genome of Portunus trituberculatus and its Hox gene families provides insights of decapod evolution.</title>
        <authorList>
            <person name="Jeong J.-H."/>
            <person name="Song I."/>
            <person name="Kim S."/>
            <person name="Choi T."/>
            <person name="Kim D."/>
            <person name="Ryu S."/>
            <person name="Kim W."/>
        </authorList>
    </citation>
    <scope>NUCLEOTIDE SEQUENCE [LARGE SCALE GENOMIC DNA]</scope>
    <source>
        <tissue evidence="2">Muscle</tissue>
    </source>
</reference>
<evidence type="ECO:0000256" key="1">
    <source>
        <dbReference type="SAM" id="MobiDB-lite"/>
    </source>
</evidence>
<evidence type="ECO:0000313" key="3">
    <source>
        <dbReference type="Proteomes" id="UP000324222"/>
    </source>
</evidence>
<accession>A0A5B7J5P3</accession>
<dbReference type="Proteomes" id="UP000324222">
    <property type="component" value="Unassembled WGS sequence"/>
</dbReference>
<proteinExistence type="predicted"/>
<feature type="region of interest" description="Disordered" evidence="1">
    <location>
        <begin position="77"/>
        <end position="114"/>
    </location>
</feature>
<comment type="caution">
    <text evidence="2">The sequence shown here is derived from an EMBL/GenBank/DDBJ whole genome shotgun (WGS) entry which is preliminary data.</text>
</comment>
<organism evidence="2 3">
    <name type="scientific">Portunus trituberculatus</name>
    <name type="common">Swimming crab</name>
    <name type="synonym">Neptunus trituberculatus</name>
    <dbReference type="NCBI Taxonomy" id="210409"/>
    <lineage>
        <taxon>Eukaryota</taxon>
        <taxon>Metazoa</taxon>
        <taxon>Ecdysozoa</taxon>
        <taxon>Arthropoda</taxon>
        <taxon>Crustacea</taxon>
        <taxon>Multicrustacea</taxon>
        <taxon>Malacostraca</taxon>
        <taxon>Eumalacostraca</taxon>
        <taxon>Eucarida</taxon>
        <taxon>Decapoda</taxon>
        <taxon>Pleocyemata</taxon>
        <taxon>Brachyura</taxon>
        <taxon>Eubrachyura</taxon>
        <taxon>Portunoidea</taxon>
        <taxon>Portunidae</taxon>
        <taxon>Portuninae</taxon>
        <taxon>Portunus</taxon>
    </lineage>
</organism>
<dbReference type="AlphaFoldDB" id="A0A5B7J5P3"/>
<sequence>MTRKTHKPSLTCPPHAHAHTCPCTHTPTAPTITPRGTTHHFASSNGYLQPWGSVGAVAGSAEECKEAGRKGSRFTFLAPPPHLASPGRPERTVVDETNLGGGLIHEGRPARPPVRSTSSASLLWLSAAAAAALSVFK</sequence>
<keyword evidence="3" id="KW-1185">Reference proteome</keyword>